<gene>
    <name evidence="2" type="ORF">SDC9_129649</name>
</gene>
<sequence>MVRIAVGAVEAGVSAAASAHGAGAVVCRAQRLSAAQGQPVRAGARAGCAAAAHWSGAGQWARGGGAQRDEGTPAQSHEGGRGAARATAALSEHVFSGARHSRARQFIALSVQRLGGRTVPQRCAVPLPARALTAGRDMRAPGRGAARAQAVSARRGSGACAGRSGRRDHLSGRTKAAAVAAPLALAACAGAQSHHA</sequence>
<dbReference type="EMBL" id="VSSQ01031629">
    <property type="protein sequence ID" value="MPM82588.1"/>
    <property type="molecule type" value="Genomic_DNA"/>
</dbReference>
<organism evidence="2">
    <name type="scientific">bioreactor metagenome</name>
    <dbReference type="NCBI Taxonomy" id="1076179"/>
    <lineage>
        <taxon>unclassified sequences</taxon>
        <taxon>metagenomes</taxon>
        <taxon>ecological metagenomes</taxon>
    </lineage>
</organism>
<reference evidence="2" key="1">
    <citation type="submission" date="2019-08" db="EMBL/GenBank/DDBJ databases">
        <authorList>
            <person name="Kucharzyk K."/>
            <person name="Murdoch R.W."/>
            <person name="Higgins S."/>
            <person name="Loffler F."/>
        </authorList>
    </citation>
    <scope>NUCLEOTIDE SEQUENCE</scope>
</reference>
<proteinExistence type="predicted"/>
<accession>A0A645D0E6</accession>
<name>A0A645D0E6_9ZZZZ</name>
<dbReference type="AlphaFoldDB" id="A0A645D0E6"/>
<evidence type="ECO:0000313" key="2">
    <source>
        <dbReference type="EMBL" id="MPM82588.1"/>
    </source>
</evidence>
<evidence type="ECO:0000256" key="1">
    <source>
        <dbReference type="SAM" id="MobiDB-lite"/>
    </source>
</evidence>
<feature type="region of interest" description="Disordered" evidence="1">
    <location>
        <begin position="59"/>
        <end position="87"/>
    </location>
</feature>
<comment type="caution">
    <text evidence="2">The sequence shown here is derived from an EMBL/GenBank/DDBJ whole genome shotgun (WGS) entry which is preliminary data.</text>
</comment>
<protein>
    <submittedName>
        <fullName evidence="2">Uncharacterized protein</fullName>
    </submittedName>
</protein>